<protein>
    <submittedName>
        <fullName evidence="9">GerAB/ArcD/ProY family transporter</fullName>
    </submittedName>
</protein>
<evidence type="ECO:0000256" key="8">
    <source>
        <dbReference type="SAM" id="Phobius"/>
    </source>
</evidence>
<dbReference type="InterPro" id="IPR004761">
    <property type="entry name" value="Spore_GerAB"/>
</dbReference>
<dbReference type="Proteomes" id="UP000616779">
    <property type="component" value="Unassembled WGS sequence"/>
</dbReference>
<evidence type="ECO:0000256" key="6">
    <source>
        <dbReference type="ARBA" id="ARBA00022989"/>
    </source>
</evidence>
<evidence type="ECO:0000256" key="5">
    <source>
        <dbReference type="ARBA" id="ARBA00022692"/>
    </source>
</evidence>
<evidence type="ECO:0000313" key="9">
    <source>
        <dbReference type="EMBL" id="NOU74909.1"/>
    </source>
</evidence>
<evidence type="ECO:0000256" key="2">
    <source>
        <dbReference type="ARBA" id="ARBA00007998"/>
    </source>
</evidence>
<feature type="transmembrane region" description="Helical" evidence="8">
    <location>
        <begin position="12"/>
        <end position="34"/>
    </location>
</feature>
<feature type="transmembrane region" description="Helical" evidence="8">
    <location>
        <begin position="215"/>
        <end position="238"/>
    </location>
</feature>
<keyword evidence="3" id="KW-0813">Transport</keyword>
<reference evidence="9 10" key="1">
    <citation type="submission" date="2019-10" db="EMBL/GenBank/DDBJ databases">
        <title>Description of Paenibacillus terrestris sp. nov.</title>
        <authorList>
            <person name="Carlier A."/>
            <person name="Qi S."/>
        </authorList>
    </citation>
    <scope>NUCLEOTIDE SEQUENCE [LARGE SCALE GENOMIC DNA]</scope>
    <source>
        <strain evidence="9 10">LMG 31458</strain>
    </source>
</reference>
<feature type="transmembrane region" description="Helical" evidence="8">
    <location>
        <begin position="113"/>
        <end position="134"/>
    </location>
</feature>
<feature type="transmembrane region" description="Helical" evidence="8">
    <location>
        <begin position="267"/>
        <end position="289"/>
    </location>
</feature>
<comment type="caution">
    <text evidence="9">The sequence shown here is derived from an EMBL/GenBank/DDBJ whole genome shotgun (WGS) entry which is preliminary data.</text>
</comment>
<feature type="transmembrane region" description="Helical" evidence="8">
    <location>
        <begin position="40"/>
        <end position="57"/>
    </location>
</feature>
<keyword evidence="7 8" id="KW-0472">Membrane</keyword>
<keyword evidence="4" id="KW-0309">Germination</keyword>
<evidence type="ECO:0000313" key="10">
    <source>
        <dbReference type="Proteomes" id="UP000616779"/>
    </source>
</evidence>
<evidence type="ECO:0000256" key="7">
    <source>
        <dbReference type="ARBA" id="ARBA00023136"/>
    </source>
</evidence>
<accession>A0ABX1Y2U6</accession>
<keyword evidence="10" id="KW-1185">Reference proteome</keyword>
<comment type="subcellular location">
    <subcellularLocation>
        <location evidence="1">Membrane</location>
        <topology evidence="1">Multi-pass membrane protein</topology>
    </subcellularLocation>
</comment>
<dbReference type="Pfam" id="PF03845">
    <property type="entry name" value="Spore_permease"/>
    <property type="match status" value="1"/>
</dbReference>
<evidence type="ECO:0000256" key="3">
    <source>
        <dbReference type="ARBA" id="ARBA00022448"/>
    </source>
</evidence>
<dbReference type="PANTHER" id="PTHR34975:SF2">
    <property type="entry name" value="SPORE GERMINATION PROTEIN A2"/>
    <property type="match status" value="1"/>
</dbReference>
<evidence type="ECO:0000256" key="1">
    <source>
        <dbReference type="ARBA" id="ARBA00004141"/>
    </source>
</evidence>
<feature type="transmembrane region" description="Helical" evidence="8">
    <location>
        <begin position="77"/>
        <end position="93"/>
    </location>
</feature>
<feature type="transmembrane region" description="Helical" evidence="8">
    <location>
        <begin position="301"/>
        <end position="321"/>
    </location>
</feature>
<comment type="similarity">
    <text evidence="2">Belongs to the amino acid-polyamine-organocation (APC) superfamily. Spore germination protein (SGP) (TC 2.A.3.9) family.</text>
</comment>
<proteinExistence type="inferred from homology"/>
<sequence>MLEKGKISAFQLGVMMYSTVLATGFLVLPAIAAQSAKNDLWLTGILASLIGFLNVYLVTRLHQLYPKETVIQYSEHIVGKIIGKIIGMMYFLYSLHTIGTISREYAEFVKGNFLFKTPLLLIISTIILLCAFAVRGGAELLARSAVVLTPLFLIPTLILLLLIPDADVKNIFPILSHGITPVIKGTITPQAWVSEFFLMTFFLPCLSDPSKGRMWGMISMSVVILSMVYVNLITLFLLGPDIGNKIHPILIAFRYIKLGNLFENMEVLLLALWIVGNFVKIGVFYYSAVFSFGQLFRLSDYRFVVFPLGLFSIVFSMWGLPNFSKLNSYLKNAAPFEITVIMTLIPLLLLIVAVLRKRKVPSKADPTP</sequence>
<gene>
    <name evidence="9" type="ORF">GC098_26565</name>
</gene>
<dbReference type="NCBIfam" id="TIGR00912">
    <property type="entry name" value="2A0309"/>
    <property type="match status" value="1"/>
</dbReference>
<dbReference type="PANTHER" id="PTHR34975">
    <property type="entry name" value="SPORE GERMINATION PROTEIN A2"/>
    <property type="match status" value="1"/>
</dbReference>
<organism evidence="9 10">
    <name type="scientific">Paenibacillus phytorum</name>
    <dbReference type="NCBI Taxonomy" id="2654977"/>
    <lineage>
        <taxon>Bacteria</taxon>
        <taxon>Bacillati</taxon>
        <taxon>Bacillota</taxon>
        <taxon>Bacilli</taxon>
        <taxon>Bacillales</taxon>
        <taxon>Paenibacillaceae</taxon>
        <taxon>Paenibacillus</taxon>
    </lineage>
</organism>
<name>A0ABX1Y2U6_9BACL</name>
<evidence type="ECO:0000256" key="4">
    <source>
        <dbReference type="ARBA" id="ARBA00022544"/>
    </source>
</evidence>
<dbReference type="RefSeq" id="WP_171646344.1">
    <property type="nucleotide sequence ID" value="NZ_WHOA01000190.1"/>
</dbReference>
<keyword evidence="6 8" id="KW-1133">Transmembrane helix</keyword>
<feature type="transmembrane region" description="Helical" evidence="8">
    <location>
        <begin position="333"/>
        <end position="355"/>
    </location>
</feature>
<feature type="transmembrane region" description="Helical" evidence="8">
    <location>
        <begin position="141"/>
        <end position="163"/>
    </location>
</feature>
<keyword evidence="5 8" id="KW-0812">Transmembrane</keyword>
<dbReference type="EMBL" id="WHOA01000190">
    <property type="protein sequence ID" value="NOU74909.1"/>
    <property type="molecule type" value="Genomic_DNA"/>
</dbReference>